<evidence type="ECO:0000259" key="10">
    <source>
        <dbReference type="Pfam" id="PF23145"/>
    </source>
</evidence>
<keyword evidence="4" id="KW-0677">Repeat</keyword>
<dbReference type="InterPro" id="IPR057979">
    <property type="entry name" value="TPR_IFT121"/>
</dbReference>
<evidence type="ECO:0000313" key="16">
    <source>
        <dbReference type="Proteomes" id="UP000320333"/>
    </source>
</evidence>
<dbReference type="InterPro" id="IPR056159">
    <property type="entry name" value="Beta-prop_IFT121_TULP_N"/>
</dbReference>
<dbReference type="Pfam" id="PF24762">
    <property type="entry name" value="TPR_IF140-IFT172"/>
    <property type="match status" value="1"/>
</dbReference>
<dbReference type="InterPro" id="IPR039857">
    <property type="entry name" value="Ift122/121"/>
</dbReference>
<feature type="domain" description="IFT121-like zinc finger" evidence="10">
    <location>
        <begin position="1164"/>
        <end position="1205"/>
    </location>
</feature>
<evidence type="ECO:0000313" key="15">
    <source>
        <dbReference type="EMBL" id="TPX66532.1"/>
    </source>
</evidence>
<keyword evidence="8" id="KW-0966">Cell projection</keyword>
<dbReference type="GO" id="GO:0030991">
    <property type="term" value="C:intraciliary transport particle A"/>
    <property type="evidence" value="ECO:0007669"/>
    <property type="project" value="TreeGrafter"/>
</dbReference>
<evidence type="ECO:0000256" key="7">
    <source>
        <dbReference type="ARBA" id="ARBA00023212"/>
    </source>
</evidence>
<dbReference type="OrthoDB" id="10260567at2759"/>
<dbReference type="Pfam" id="PF24797">
    <property type="entry name" value="Beta-prop_WDR35_TULP_N"/>
    <property type="match status" value="1"/>
</dbReference>
<feature type="domain" description="IFT121-like TPR repeats" evidence="14">
    <location>
        <begin position="1035"/>
        <end position="1133"/>
    </location>
</feature>
<dbReference type="GO" id="GO:0097730">
    <property type="term" value="C:non-motile cilium"/>
    <property type="evidence" value="ECO:0007669"/>
    <property type="project" value="TreeGrafter"/>
</dbReference>
<comment type="subcellular location">
    <subcellularLocation>
        <location evidence="1">Cytoplasm</location>
        <location evidence="1">Cytoskeleton</location>
        <location evidence="1">Cilium basal body</location>
    </subcellularLocation>
</comment>
<dbReference type="InterPro" id="IPR056158">
    <property type="entry name" value="Beta-prop_IFT121_2nd"/>
</dbReference>
<dbReference type="PIRSF" id="PIRSF037536">
    <property type="entry name" value="WD_repeat_p35"/>
    <property type="match status" value="1"/>
</dbReference>
<evidence type="ECO:0000256" key="1">
    <source>
        <dbReference type="ARBA" id="ARBA00004120"/>
    </source>
</evidence>
<keyword evidence="16" id="KW-1185">Reference proteome</keyword>
<name>A0A507ERR5_9FUNG</name>
<dbReference type="InterPro" id="IPR015943">
    <property type="entry name" value="WD40/YVTN_repeat-like_dom_sf"/>
</dbReference>
<dbReference type="Gene3D" id="1.25.40.470">
    <property type="match status" value="1"/>
</dbReference>
<comment type="caution">
    <text evidence="15">The sequence shown here is derived from an EMBL/GenBank/DDBJ whole genome shotgun (WGS) entry which is preliminary data.</text>
</comment>
<evidence type="ECO:0000259" key="14">
    <source>
        <dbReference type="Pfam" id="PF25768"/>
    </source>
</evidence>
<evidence type="ECO:0000256" key="4">
    <source>
        <dbReference type="ARBA" id="ARBA00022737"/>
    </source>
</evidence>
<protein>
    <submittedName>
        <fullName evidence="15">Uncharacterized protein</fullName>
    </submittedName>
</protein>
<accession>A0A507ERR5</accession>
<evidence type="ECO:0000256" key="5">
    <source>
        <dbReference type="ARBA" id="ARBA00022794"/>
    </source>
</evidence>
<dbReference type="Pfam" id="PF23145">
    <property type="entry name" value="Zf_2nd_IFT121"/>
    <property type="match status" value="1"/>
</dbReference>
<keyword evidence="5" id="KW-0970">Cilium biogenesis/degradation</keyword>
<feature type="domain" description="IFT121 second beta-propeller" evidence="11">
    <location>
        <begin position="350"/>
        <end position="685"/>
    </location>
</feature>
<dbReference type="FunFam" id="1.25.40.470:FF:000004">
    <property type="entry name" value="WD repeat-containing protein 35"/>
    <property type="match status" value="1"/>
</dbReference>
<evidence type="ECO:0000256" key="3">
    <source>
        <dbReference type="ARBA" id="ARBA00022574"/>
    </source>
</evidence>
<keyword evidence="6" id="KW-0969">Cilium</keyword>
<dbReference type="STRING" id="246404.A0A507ERR5"/>
<dbReference type="GO" id="GO:1905515">
    <property type="term" value="P:non-motile cilium assembly"/>
    <property type="evidence" value="ECO:0007669"/>
    <property type="project" value="TreeGrafter"/>
</dbReference>
<dbReference type="InterPro" id="IPR056170">
    <property type="entry name" value="Znf_IFT121-like"/>
</dbReference>
<evidence type="ECO:0000256" key="6">
    <source>
        <dbReference type="ARBA" id="ARBA00023069"/>
    </source>
</evidence>
<dbReference type="EMBL" id="QEAP01000437">
    <property type="protein sequence ID" value="TPX66532.1"/>
    <property type="molecule type" value="Genomic_DNA"/>
</dbReference>
<dbReference type="GO" id="GO:0035721">
    <property type="term" value="P:intraciliary retrograde transport"/>
    <property type="evidence" value="ECO:0007669"/>
    <property type="project" value="TreeGrafter"/>
</dbReference>
<evidence type="ECO:0000259" key="13">
    <source>
        <dbReference type="Pfam" id="PF24797"/>
    </source>
</evidence>
<sequence length="1206" mass="135352">MFVFLSKKIAIPNGIKLRTVAWDNDQGWIACGGEDGLLKVLKLENPPPPPVSTIANASSDAKKPADPGASNLSMNQTLEGHTGAVIVSKWNEQHKKLTTSDQYGLIIVWILYKGVWYEEMINNRNKSVVADMEWSKDGSRICIIYEDGAVIVGSVDGHRIWGKELKHTTLSNVQWSPDGKNILFGLSSGELHYYDGTGTFLAKLPVYCSDNAASLKISAMDWYNGSNGYVEPKAPCLAIAFENGKIQIMRDDKDQAPLVLDTNMRFLNLKWNNYGSILAVSGIQFARSSQGEEKEVSVVQFYDPFGQYLRSLKVPGKKITSLSWEHGGLRIALAVDSFIYFANIRPNYKWCFFAQDVVAYGYQKYDQSESTVVYWNTRTNERHVKLVSKLSLMAAHGEYCLLVSKADALGENYILTVANSIGTAIETRQVHFAPKTAKITKTHVVVASSDAVFSWQFRMPPKKSGALEVIRKKEGGLKDRMFHIDDVGDVVNAEIPLLDLENHKSRATSDPISCIAVSDSLLLIARQSGTFLQISIQSITLETKYSVPMRPQFISLNCDSSRLALLDVSGVLKMLELGKKGGGGSGVGANGGHMYAAASNVVEGGKLFEFERKDVWDIEWATDNPESFAIMEKTRMFIFEKNVPEDPITCSGYICNMENLQVKTINLDELFKQPDTPTKDHVLNVDSRSLKEARAVLFNGTLQDALHYVEENPHPRLWKLVSDTALERLELPIAQKAFIRSGDYKGLQFIKNIEKYDDKLKQKAEVETFFGDIEAAERIYLEMDRKDLAIQLRTQMGDWFRVVQLIKSGGGGDDVMLEKAWNSIGDYYYERQKWPQAITYYLQGRNTERLIECHYMVEDYASLEKIIYTLSESNPLLVNIAEKFVTVGQCDQAVAAFIKAGDLKSAIDTCVQLSKWNTAVELAEAHRFQGIEALLAKYATQLLDQNKRITAIELYRKANYCQKSARLLFDLAEEASKQEKNPLRIKKFYVLAALEVERYHQLTKARKGGLDNDISALDGLLAEDLKGSMETKFLDNVWRGAEAYHYYILAQRQFYNGSIHSAMRTAMHLKNYDDFIEPKVIYSLLALSAFHNNHFGVCSGAFIKLEALEKISDEERLSIENLALSLFTKYTPSNPPAFEIACSNCGHGINDSDTHCTSCNFIFPICIASGRPIYESIHFMCHVCKHRAIESEIAGLNCCPLCHSTL</sequence>
<keyword evidence="7" id="KW-0206">Cytoskeleton</keyword>
<evidence type="ECO:0000256" key="2">
    <source>
        <dbReference type="ARBA" id="ARBA00022490"/>
    </source>
</evidence>
<keyword evidence="3" id="KW-0853">WD repeat</keyword>
<dbReference type="Proteomes" id="UP000320333">
    <property type="component" value="Unassembled WGS sequence"/>
</dbReference>
<dbReference type="InterPro" id="IPR057361">
    <property type="entry name" value="TPR_WDR35"/>
</dbReference>
<reference evidence="15 16" key="1">
    <citation type="journal article" date="2019" name="Sci. Rep.">
        <title>Comparative genomics of chytrid fungi reveal insights into the obligate biotrophic and pathogenic lifestyle of Synchytrium endobioticum.</title>
        <authorList>
            <person name="van de Vossenberg B.T.L.H."/>
            <person name="Warris S."/>
            <person name="Nguyen H.D.T."/>
            <person name="van Gent-Pelzer M.P.E."/>
            <person name="Joly D.L."/>
            <person name="van de Geest H.C."/>
            <person name="Bonants P.J.M."/>
            <person name="Smith D.S."/>
            <person name="Levesque C.A."/>
            <person name="van der Lee T.A.J."/>
        </authorList>
    </citation>
    <scope>NUCLEOTIDE SEQUENCE [LARGE SCALE GENOMIC DNA]</scope>
    <source>
        <strain evidence="15 16">CBS 675.73</strain>
    </source>
</reference>
<evidence type="ECO:0000259" key="11">
    <source>
        <dbReference type="Pfam" id="PF23390"/>
    </source>
</evidence>
<evidence type="ECO:0000259" key="12">
    <source>
        <dbReference type="Pfam" id="PF24762"/>
    </source>
</evidence>
<evidence type="ECO:0000256" key="8">
    <source>
        <dbReference type="ARBA" id="ARBA00023273"/>
    </source>
</evidence>
<feature type="domain" description="IF140/IFT172/WDR19 TPR" evidence="12">
    <location>
        <begin position="707"/>
        <end position="924"/>
    </location>
</feature>
<dbReference type="Pfam" id="PF25170">
    <property type="entry name" value="TPR_WDR35"/>
    <property type="match status" value="1"/>
</dbReference>
<dbReference type="PANTHER" id="PTHR12764">
    <property type="entry name" value="WD REPEAT DOMAIN-RELATED"/>
    <property type="match status" value="1"/>
</dbReference>
<dbReference type="InterPro" id="IPR017233">
    <property type="entry name" value="WDR35"/>
</dbReference>
<evidence type="ECO:0000256" key="9">
    <source>
        <dbReference type="SAM" id="MobiDB-lite"/>
    </source>
</evidence>
<dbReference type="Pfam" id="PF23390">
    <property type="entry name" value="Beta-prop_WDR35_2nd"/>
    <property type="match status" value="1"/>
</dbReference>
<dbReference type="AlphaFoldDB" id="A0A507ERR5"/>
<dbReference type="PANTHER" id="PTHR12764:SF5">
    <property type="entry name" value="LD29485P"/>
    <property type="match status" value="1"/>
</dbReference>
<dbReference type="Gene3D" id="2.130.10.10">
    <property type="entry name" value="YVTN repeat-like/Quinoprotein amine dehydrogenase"/>
    <property type="match status" value="1"/>
</dbReference>
<feature type="region of interest" description="Disordered" evidence="9">
    <location>
        <begin position="49"/>
        <end position="74"/>
    </location>
</feature>
<gene>
    <name evidence="15" type="ORF">CcCBS67573_g07793</name>
</gene>
<organism evidence="15 16">
    <name type="scientific">Chytriomyces confervae</name>
    <dbReference type="NCBI Taxonomy" id="246404"/>
    <lineage>
        <taxon>Eukaryota</taxon>
        <taxon>Fungi</taxon>
        <taxon>Fungi incertae sedis</taxon>
        <taxon>Chytridiomycota</taxon>
        <taxon>Chytridiomycota incertae sedis</taxon>
        <taxon>Chytridiomycetes</taxon>
        <taxon>Chytridiales</taxon>
        <taxon>Chytriomycetaceae</taxon>
        <taxon>Chytriomyces</taxon>
    </lineage>
</organism>
<keyword evidence="2" id="KW-0963">Cytoplasm</keyword>
<dbReference type="GO" id="GO:0061512">
    <property type="term" value="P:protein localization to cilium"/>
    <property type="evidence" value="ECO:0007669"/>
    <property type="project" value="TreeGrafter"/>
</dbReference>
<proteinExistence type="predicted"/>
<dbReference type="InterPro" id="IPR056168">
    <property type="entry name" value="TPR_IF140/IFT172/WDR19"/>
</dbReference>
<feature type="domain" description="IFT121/TULP4 N-terminal" evidence="13">
    <location>
        <begin position="1"/>
        <end position="345"/>
    </location>
</feature>
<dbReference type="InterPro" id="IPR036322">
    <property type="entry name" value="WD40_repeat_dom_sf"/>
</dbReference>
<dbReference type="SUPFAM" id="SSF50978">
    <property type="entry name" value="WD40 repeat-like"/>
    <property type="match status" value="2"/>
</dbReference>
<dbReference type="Pfam" id="PF25768">
    <property type="entry name" value="TPR_IFT121"/>
    <property type="match status" value="1"/>
</dbReference>